<reference evidence="1 2" key="2">
    <citation type="submission" date="2007-11" db="EMBL/GenBank/DDBJ databases">
        <authorList>
            <person name="Fulton L."/>
            <person name="Clifton S."/>
            <person name="Fulton B."/>
            <person name="Xu J."/>
            <person name="Minx P."/>
            <person name="Pepin K.H."/>
            <person name="Johnson M."/>
            <person name="Thiruvilangam P."/>
            <person name="Bhonagiri V."/>
            <person name="Nash W.E."/>
            <person name="Mardis E.R."/>
            <person name="Wilson R.K."/>
        </authorList>
    </citation>
    <scope>NUCLEOTIDE SEQUENCE [LARGE SCALE GENOMIC DNA]</scope>
    <source>
        <strain evidence="1 2">ATCC 43183</strain>
    </source>
</reference>
<dbReference type="Proteomes" id="UP000004713">
    <property type="component" value="Unassembled WGS sequence"/>
</dbReference>
<evidence type="ECO:0000313" key="1">
    <source>
        <dbReference type="EMBL" id="EDS16579.1"/>
    </source>
</evidence>
<evidence type="ECO:0000313" key="2">
    <source>
        <dbReference type="Proteomes" id="UP000004713"/>
    </source>
</evidence>
<dbReference type="EMBL" id="ABFZ02000016">
    <property type="protein sequence ID" value="EDS16579.1"/>
    <property type="molecule type" value="Genomic_DNA"/>
</dbReference>
<dbReference type="HOGENOM" id="CLU_3305052_0_0_10"/>
<gene>
    <name evidence="1" type="ORF">BACSTE_00711</name>
</gene>
<comment type="caution">
    <text evidence="1">The sequence shown here is derived from an EMBL/GenBank/DDBJ whole genome shotgun (WGS) entry which is preliminary data.</text>
</comment>
<name>B0NMK3_BACSE</name>
<reference evidence="1 2" key="1">
    <citation type="submission" date="2007-11" db="EMBL/GenBank/DDBJ databases">
        <title>Draft genome sequence of Bacteroides stercoris(ATCC 43183).</title>
        <authorList>
            <person name="Sudarsanam P."/>
            <person name="Ley R."/>
            <person name="Guruge J."/>
            <person name="Turnbaugh P.J."/>
            <person name="Mahowald M."/>
            <person name="Liep D."/>
            <person name="Gordon J."/>
        </authorList>
    </citation>
    <scope>NUCLEOTIDE SEQUENCE [LARGE SCALE GENOMIC DNA]</scope>
    <source>
        <strain evidence="1 2">ATCC 43183</strain>
    </source>
</reference>
<protein>
    <submittedName>
        <fullName evidence="1">Uncharacterized protein</fullName>
    </submittedName>
</protein>
<proteinExistence type="predicted"/>
<accession>B0NMK3</accession>
<sequence length="39" mass="4746">MDTITAIRIRIRIFMAYIRQLLAKINIYTNKTKQMFQKV</sequence>
<dbReference type="AlphaFoldDB" id="B0NMK3"/>
<organism evidence="1 2">
    <name type="scientific">Bacteroides stercoris ATCC 43183</name>
    <dbReference type="NCBI Taxonomy" id="449673"/>
    <lineage>
        <taxon>Bacteria</taxon>
        <taxon>Pseudomonadati</taxon>
        <taxon>Bacteroidota</taxon>
        <taxon>Bacteroidia</taxon>
        <taxon>Bacteroidales</taxon>
        <taxon>Bacteroidaceae</taxon>
        <taxon>Bacteroides</taxon>
    </lineage>
</organism>